<comment type="caution">
    <text evidence="2">The sequence shown here is derived from an EMBL/GenBank/DDBJ whole genome shotgun (WGS) entry which is preliminary data.</text>
</comment>
<accession>A0AAE0L9H1</accession>
<protein>
    <recommendedName>
        <fullName evidence="4">Phosphoglycerate mutase-like protein</fullName>
    </recommendedName>
</protein>
<dbReference type="PANTHER" id="PTHR48100">
    <property type="entry name" value="BROAD-SPECIFICITY PHOSPHATASE YOR283W-RELATED"/>
    <property type="match status" value="1"/>
</dbReference>
<dbReference type="PANTHER" id="PTHR48100:SF1">
    <property type="entry name" value="HISTIDINE PHOSPHATASE FAMILY PROTEIN-RELATED"/>
    <property type="match status" value="1"/>
</dbReference>
<sequence>MPEVVDPPLTELGRQQAAGLQNRAVDLSPSLIVVSPLSRATKTALIAFEHVVGEVPIIAHEDTREKIGVHTCDMRHSVREAKVEYPTVDYSLLQSDVDDLWSADKRESSQGVSDRAYSFMEWLRTRPEEEVVVASHSGWLLTLFNTVLTCDCEDLKTWFATGEMRSVLISYSDISE</sequence>
<dbReference type="AlphaFoldDB" id="A0AAE0L9H1"/>
<dbReference type="SUPFAM" id="SSF53254">
    <property type="entry name" value="Phosphoglycerate mutase-like"/>
    <property type="match status" value="1"/>
</dbReference>
<dbReference type="CDD" id="cd07067">
    <property type="entry name" value="HP_PGM_like"/>
    <property type="match status" value="1"/>
</dbReference>
<dbReference type="InterPro" id="IPR013078">
    <property type="entry name" value="His_Pase_superF_clade-1"/>
</dbReference>
<dbReference type="InterPro" id="IPR029033">
    <property type="entry name" value="His_PPase_superfam"/>
</dbReference>
<name>A0AAE0L9H1_9CHLO</name>
<dbReference type="Proteomes" id="UP001190700">
    <property type="component" value="Unassembled WGS sequence"/>
</dbReference>
<organism evidence="2 3">
    <name type="scientific">Cymbomonas tetramitiformis</name>
    <dbReference type="NCBI Taxonomy" id="36881"/>
    <lineage>
        <taxon>Eukaryota</taxon>
        <taxon>Viridiplantae</taxon>
        <taxon>Chlorophyta</taxon>
        <taxon>Pyramimonadophyceae</taxon>
        <taxon>Pyramimonadales</taxon>
        <taxon>Pyramimonadaceae</taxon>
        <taxon>Cymbomonas</taxon>
    </lineage>
</organism>
<dbReference type="GO" id="GO:0016791">
    <property type="term" value="F:phosphatase activity"/>
    <property type="evidence" value="ECO:0007669"/>
    <property type="project" value="TreeGrafter"/>
</dbReference>
<evidence type="ECO:0000313" key="2">
    <source>
        <dbReference type="EMBL" id="KAK3277096.1"/>
    </source>
</evidence>
<dbReference type="Gene3D" id="3.40.50.1240">
    <property type="entry name" value="Phosphoglycerate mutase-like"/>
    <property type="match status" value="1"/>
</dbReference>
<dbReference type="InterPro" id="IPR050275">
    <property type="entry name" value="PGM_Phosphatase"/>
</dbReference>
<proteinExistence type="inferred from homology"/>
<evidence type="ECO:0000313" key="3">
    <source>
        <dbReference type="Proteomes" id="UP001190700"/>
    </source>
</evidence>
<dbReference type="GO" id="GO:0005737">
    <property type="term" value="C:cytoplasm"/>
    <property type="evidence" value="ECO:0007669"/>
    <property type="project" value="TreeGrafter"/>
</dbReference>
<dbReference type="EMBL" id="LGRX02006255">
    <property type="protein sequence ID" value="KAK3277096.1"/>
    <property type="molecule type" value="Genomic_DNA"/>
</dbReference>
<gene>
    <name evidence="2" type="ORF">CYMTET_14878</name>
</gene>
<dbReference type="Pfam" id="PF00300">
    <property type="entry name" value="His_Phos_1"/>
    <property type="match status" value="1"/>
</dbReference>
<evidence type="ECO:0000256" key="1">
    <source>
        <dbReference type="ARBA" id="ARBA00038362"/>
    </source>
</evidence>
<reference evidence="2 3" key="1">
    <citation type="journal article" date="2015" name="Genome Biol. Evol.">
        <title>Comparative Genomics of a Bacterivorous Green Alga Reveals Evolutionary Causalities and Consequences of Phago-Mixotrophic Mode of Nutrition.</title>
        <authorList>
            <person name="Burns J.A."/>
            <person name="Paasch A."/>
            <person name="Narechania A."/>
            <person name="Kim E."/>
        </authorList>
    </citation>
    <scope>NUCLEOTIDE SEQUENCE [LARGE SCALE GENOMIC DNA]</scope>
    <source>
        <strain evidence="2 3">PLY_AMNH</strain>
    </source>
</reference>
<evidence type="ECO:0008006" key="4">
    <source>
        <dbReference type="Google" id="ProtNLM"/>
    </source>
</evidence>
<keyword evidence="3" id="KW-1185">Reference proteome</keyword>
<comment type="similarity">
    <text evidence="1">Belongs to the phosphoglycerate mutase family.</text>
</comment>